<dbReference type="GO" id="GO:0016787">
    <property type="term" value="F:hydrolase activity"/>
    <property type="evidence" value="ECO:0007669"/>
    <property type="project" value="UniProtKB-KW"/>
</dbReference>
<dbReference type="Proteomes" id="UP000239649">
    <property type="component" value="Unassembled WGS sequence"/>
</dbReference>
<keyword evidence="2" id="KW-0378">Hydrolase</keyword>
<dbReference type="PANTHER" id="PTHR43540:SF6">
    <property type="entry name" value="ISOCHORISMATASE-LIKE DOMAIN-CONTAINING PROTEIN"/>
    <property type="match status" value="1"/>
</dbReference>
<comment type="caution">
    <text evidence="4">The sequence shown here is derived from an EMBL/GenBank/DDBJ whole genome shotgun (WGS) entry which is preliminary data.</text>
</comment>
<dbReference type="InterPro" id="IPR036380">
    <property type="entry name" value="Isochorismatase-like_sf"/>
</dbReference>
<gene>
    <name evidence="4" type="ORF">C2E20_8577</name>
</gene>
<evidence type="ECO:0000256" key="2">
    <source>
        <dbReference type="ARBA" id="ARBA00022801"/>
    </source>
</evidence>
<accession>A0A2P6V126</accession>
<dbReference type="STRING" id="554055.A0A2P6V126"/>
<dbReference type="AlphaFoldDB" id="A0A2P6V126"/>
<keyword evidence="5" id="KW-1185">Reference proteome</keyword>
<evidence type="ECO:0000313" key="4">
    <source>
        <dbReference type="EMBL" id="PSC67792.1"/>
    </source>
</evidence>
<dbReference type="CDD" id="cd00431">
    <property type="entry name" value="cysteine_hydrolases"/>
    <property type="match status" value="1"/>
</dbReference>
<name>A0A2P6V126_9CHLO</name>
<comment type="similarity">
    <text evidence="1">Belongs to the isochorismatase family.</text>
</comment>
<feature type="domain" description="Isochorismatase-like" evidence="3">
    <location>
        <begin position="3"/>
        <end position="158"/>
    </location>
</feature>
<evidence type="ECO:0000256" key="1">
    <source>
        <dbReference type="ARBA" id="ARBA00006336"/>
    </source>
</evidence>
<proteinExistence type="inferred from homology"/>
<evidence type="ECO:0000259" key="3">
    <source>
        <dbReference type="Pfam" id="PF00857"/>
    </source>
</evidence>
<dbReference type="PANTHER" id="PTHR43540">
    <property type="entry name" value="PEROXYUREIDOACRYLATE/UREIDOACRYLATE AMIDOHYDROLASE-RELATED"/>
    <property type="match status" value="1"/>
</dbReference>
<reference evidence="4 5" key="1">
    <citation type="journal article" date="2018" name="Plant J.">
        <title>Genome sequences of Chlorella sorokiniana UTEX 1602 and Micractinium conductrix SAG 241.80: implications to maltose excretion by a green alga.</title>
        <authorList>
            <person name="Arriola M.B."/>
            <person name="Velmurugan N."/>
            <person name="Zhang Y."/>
            <person name="Plunkett M.H."/>
            <person name="Hondzo H."/>
            <person name="Barney B.M."/>
        </authorList>
    </citation>
    <scope>NUCLEOTIDE SEQUENCE [LARGE SCALE GENOMIC DNA]</scope>
    <source>
        <strain evidence="4 5">SAG 241.80</strain>
    </source>
</reference>
<evidence type="ECO:0000313" key="5">
    <source>
        <dbReference type="Proteomes" id="UP000239649"/>
    </source>
</evidence>
<protein>
    <submittedName>
        <fullName evidence="4">Transport</fullName>
    </submittedName>
</protein>
<dbReference type="InterPro" id="IPR050272">
    <property type="entry name" value="Isochorismatase-like_hydrls"/>
</dbReference>
<organism evidence="4 5">
    <name type="scientific">Micractinium conductrix</name>
    <dbReference type="NCBI Taxonomy" id="554055"/>
    <lineage>
        <taxon>Eukaryota</taxon>
        <taxon>Viridiplantae</taxon>
        <taxon>Chlorophyta</taxon>
        <taxon>core chlorophytes</taxon>
        <taxon>Trebouxiophyceae</taxon>
        <taxon>Chlorellales</taxon>
        <taxon>Chlorellaceae</taxon>
        <taxon>Chlorella clade</taxon>
        <taxon>Micractinium</taxon>
    </lineage>
</organism>
<dbReference type="InterPro" id="IPR000868">
    <property type="entry name" value="Isochorismatase-like_dom"/>
</dbReference>
<dbReference type="Pfam" id="PF00857">
    <property type="entry name" value="Isochorismatase"/>
    <property type="match status" value="1"/>
</dbReference>
<dbReference type="EMBL" id="LHPF02000048">
    <property type="protein sequence ID" value="PSC67792.1"/>
    <property type="molecule type" value="Genomic_DNA"/>
</dbReference>
<sequence length="187" mass="19697">MAERIVGGLNDLIDRAHAAGVPVIFTQHGHPNPEAEEASSVLVRWWGAAGSIRYGSPAWQLLPELHRTPGDKVIDSKRTYDAFQGTELLSLLTERGCNTLIVGGVMTNLCCETTARSAFTKDFSVLFLSDGTATASKAYHDASLKNLAYGFARVLTCAEAAAELAATSTAAAGKHVDAGRSPGPPGK</sequence>
<dbReference type="SUPFAM" id="SSF52499">
    <property type="entry name" value="Isochorismatase-like hydrolases"/>
    <property type="match status" value="1"/>
</dbReference>
<dbReference type="OrthoDB" id="167809at2759"/>
<dbReference type="Gene3D" id="3.40.50.850">
    <property type="entry name" value="Isochorismatase-like"/>
    <property type="match status" value="1"/>
</dbReference>